<comment type="subcellular location">
    <subcellularLocation>
        <location evidence="1">Nucleus</location>
    </subcellularLocation>
</comment>
<evidence type="ECO:0000259" key="6">
    <source>
        <dbReference type="SMART" id="SM00415"/>
    </source>
</evidence>
<keyword evidence="5" id="KW-0175">Coiled coil</keyword>
<dbReference type="InterPro" id="IPR036390">
    <property type="entry name" value="WH_DNA-bd_sf"/>
</dbReference>
<comment type="similarity">
    <text evidence="4">Belongs to the HSF family.</text>
</comment>
<proteinExistence type="inferred from homology"/>
<dbReference type="PRINTS" id="PR00056">
    <property type="entry name" value="HSFDOMAIN"/>
</dbReference>
<keyword evidence="8" id="KW-1185">Reference proteome</keyword>
<dbReference type="GO" id="GO:0043565">
    <property type="term" value="F:sequence-specific DNA binding"/>
    <property type="evidence" value="ECO:0007669"/>
    <property type="project" value="InterPro"/>
</dbReference>
<dbReference type="InterPro" id="IPR036388">
    <property type="entry name" value="WH-like_DNA-bd_sf"/>
</dbReference>
<evidence type="ECO:0000256" key="2">
    <source>
        <dbReference type="ARBA" id="ARBA00023125"/>
    </source>
</evidence>
<evidence type="ECO:0000256" key="1">
    <source>
        <dbReference type="ARBA" id="ARBA00004123"/>
    </source>
</evidence>
<evidence type="ECO:0000256" key="3">
    <source>
        <dbReference type="ARBA" id="ARBA00023242"/>
    </source>
</evidence>
<dbReference type="Gene3D" id="1.10.10.10">
    <property type="entry name" value="Winged helix-like DNA-binding domain superfamily/Winged helix DNA-binding domain"/>
    <property type="match status" value="1"/>
</dbReference>
<protein>
    <submittedName>
        <fullName evidence="7">Heat Shock transcription factor</fullName>
    </submittedName>
</protein>
<dbReference type="FunFam" id="1.10.10.10:FF:000334">
    <property type="entry name" value="Heat shock factor protein 2"/>
    <property type="match status" value="1"/>
</dbReference>
<sequence>MLPFVQIVSPLRGNVAGFLVKAYQIFDTPAWSDLCGWGEGGNTVVIRKQVEFAQRILPLFFNHSNLQSFVRQLNMYNFRKVMQDPSSGEFKHDLFRKGNEHLLHKIKRKQSAAAAATNGTASSTSTLPPNSKFNVDGAGSGTALVAGGIVHEADKVLDELVELRKWKEGMESTLDELKRDKQTLQSENQMLKGHVAEHGQQQRVLQKKMQKILFCMYDGYVSGLRGITAPGDAEAVEPNKVTAPATTATDSAQGQRLAVAGSEGAAASTASEKALKELAALAGENMSSKINALDMENPWTVAGEGSGSACAAADAAGAGGAGVAAADGQAIPVKIENSMLGIRSVTLSVKP</sequence>
<dbReference type="GO" id="GO:0005634">
    <property type="term" value="C:nucleus"/>
    <property type="evidence" value="ECO:0007669"/>
    <property type="project" value="UniProtKB-SubCell"/>
</dbReference>
<reference evidence="7 8" key="1">
    <citation type="journal article" date="2010" name="Nature">
        <title>The Ectocarpus genome and the independent evolution of multicellularity in brown algae.</title>
        <authorList>
            <person name="Cock J.M."/>
            <person name="Sterck L."/>
            <person name="Rouze P."/>
            <person name="Scornet D."/>
            <person name="Allen A.E."/>
            <person name="Amoutzias G."/>
            <person name="Anthouard V."/>
            <person name="Artiguenave F."/>
            <person name="Aury J.M."/>
            <person name="Badger J.H."/>
            <person name="Beszteri B."/>
            <person name="Billiau K."/>
            <person name="Bonnet E."/>
            <person name="Bothwell J.H."/>
            <person name="Bowler C."/>
            <person name="Boyen C."/>
            <person name="Brownlee C."/>
            <person name="Carrano C.J."/>
            <person name="Charrier B."/>
            <person name="Cho G.Y."/>
            <person name="Coelho S.M."/>
            <person name="Collen J."/>
            <person name="Corre E."/>
            <person name="Da Silva C."/>
            <person name="Delage L."/>
            <person name="Delaroque N."/>
            <person name="Dittami S.M."/>
            <person name="Doulbeau S."/>
            <person name="Elias M."/>
            <person name="Farnham G."/>
            <person name="Gachon C.M."/>
            <person name="Gschloessl B."/>
            <person name="Heesch S."/>
            <person name="Jabbari K."/>
            <person name="Jubin C."/>
            <person name="Kawai H."/>
            <person name="Kimura K."/>
            <person name="Kloareg B."/>
            <person name="Kupper F.C."/>
            <person name="Lang D."/>
            <person name="Le Bail A."/>
            <person name="Leblanc C."/>
            <person name="Lerouge P."/>
            <person name="Lohr M."/>
            <person name="Lopez P.J."/>
            <person name="Martens C."/>
            <person name="Maumus F."/>
            <person name="Michel G."/>
            <person name="Miranda-Saavedra D."/>
            <person name="Morales J."/>
            <person name="Moreau H."/>
            <person name="Motomura T."/>
            <person name="Nagasato C."/>
            <person name="Napoli C.A."/>
            <person name="Nelson D.R."/>
            <person name="Nyvall-Collen P."/>
            <person name="Peters A.F."/>
            <person name="Pommier C."/>
            <person name="Potin P."/>
            <person name="Poulain J."/>
            <person name="Quesneville H."/>
            <person name="Read B."/>
            <person name="Rensing S.A."/>
            <person name="Ritter A."/>
            <person name="Rousvoal S."/>
            <person name="Samanta M."/>
            <person name="Samson G."/>
            <person name="Schroeder D.C."/>
            <person name="Segurens B."/>
            <person name="Strittmatter M."/>
            <person name="Tonon T."/>
            <person name="Tregear J.W."/>
            <person name="Valentin K."/>
            <person name="von Dassow P."/>
            <person name="Yamagishi T."/>
            <person name="Van de Peer Y."/>
            <person name="Wincker P."/>
        </authorList>
    </citation>
    <scope>NUCLEOTIDE SEQUENCE [LARGE SCALE GENOMIC DNA]</scope>
    <source>
        <strain evidence="8">Ec32 / CCAP1310/4</strain>
    </source>
</reference>
<dbReference type="STRING" id="2880.D7FNC1"/>
<dbReference type="SMART" id="SM00415">
    <property type="entry name" value="HSF"/>
    <property type="match status" value="1"/>
</dbReference>
<dbReference type="InterPro" id="IPR000232">
    <property type="entry name" value="HSF_DNA-bd"/>
</dbReference>
<evidence type="ECO:0000256" key="4">
    <source>
        <dbReference type="RuleBase" id="RU004020"/>
    </source>
</evidence>
<organism evidence="7 8">
    <name type="scientific">Ectocarpus siliculosus</name>
    <name type="common">Brown alga</name>
    <name type="synonym">Conferva siliculosa</name>
    <dbReference type="NCBI Taxonomy" id="2880"/>
    <lineage>
        <taxon>Eukaryota</taxon>
        <taxon>Sar</taxon>
        <taxon>Stramenopiles</taxon>
        <taxon>Ochrophyta</taxon>
        <taxon>PX clade</taxon>
        <taxon>Phaeophyceae</taxon>
        <taxon>Ectocarpales</taxon>
        <taxon>Ectocarpaceae</taxon>
        <taxon>Ectocarpus</taxon>
    </lineage>
</organism>
<keyword evidence="2" id="KW-0238">DNA-binding</keyword>
<keyword evidence="7" id="KW-0346">Stress response</keyword>
<dbReference type="EMBL" id="FN649750">
    <property type="protein sequence ID" value="CBJ30178.1"/>
    <property type="molecule type" value="Genomic_DNA"/>
</dbReference>
<keyword evidence="3" id="KW-0539">Nucleus</keyword>
<dbReference type="PANTHER" id="PTHR10015">
    <property type="entry name" value="HEAT SHOCK TRANSCRIPTION FACTOR"/>
    <property type="match status" value="1"/>
</dbReference>
<feature type="coiled-coil region" evidence="5">
    <location>
        <begin position="167"/>
        <end position="194"/>
    </location>
</feature>
<dbReference type="Pfam" id="PF00447">
    <property type="entry name" value="HSF_DNA-bind"/>
    <property type="match status" value="1"/>
</dbReference>
<dbReference type="Proteomes" id="UP000002630">
    <property type="component" value="Linkage Group LG25"/>
</dbReference>
<dbReference type="AlphaFoldDB" id="D7FNC1"/>
<accession>D7FNC1</accession>
<dbReference type="OrthoDB" id="60033at2759"/>
<feature type="domain" description="HSF-type DNA-binding" evidence="6">
    <location>
        <begin position="14"/>
        <end position="109"/>
    </location>
</feature>
<dbReference type="PANTHER" id="PTHR10015:SF206">
    <property type="entry name" value="HSF-TYPE DNA-BINDING DOMAIN-CONTAINING PROTEIN"/>
    <property type="match status" value="1"/>
</dbReference>
<dbReference type="InParanoid" id="D7FNC1"/>
<dbReference type="GO" id="GO:0003700">
    <property type="term" value="F:DNA-binding transcription factor activity"/>
    <property type="evidence" value="ECO:0007669"/>
    <property type="project" value="InterPro"/>
</dbReference>
<gene>
    <name evidence="7" type="primary">HSF</name>
    <name evidence="7" type="ORF">Esi_0178_0043</name>
</gene>
<evidence type="ECO:0000313" key="7">
    <source>
        <dbReference type="EMBL" id="CBJ30178.1"/>
    </source>
</evidence>
<dbReference type="SUPFAM" id="SSF46785">
    <property type="entry name" value="Winged helix' DNA-binding domain"/>
    <property type="match status" value="1"/>
</dbReference>
<dbReference type="EMBL" id="FN648275">
    <property type="protein sequence ID" value="CBJ30178.1"/>
    <property type="molecule type" value="Genomic_DNA"/>
</dbReference>
<evidence type="ECO:0000313" key="8">
    <source>
        <dbReference type="Proteomes" id="UP000002630"/>
    </source>
</evidence>
<name>D7FNC1_ECTSI</name>
<evidence type="ECO:0000256" key="5">
    <source>
        <dbReference type="SAM" id="Coils"/>
    </source>
</evidence>